<proteinExistence type="predicted"/>
<feature type="chain" id="PRO_5030626202" description="PEP-CTERM protein-sorting domain-containing protein" evidence="1">
    <location>
        <begin position="28"/>
        <end position="265"/>
    </location>
</feature>
<organism evidence="2 3">
    <name type="scientific">Algisphaera agarilytica</name>
    <dbReference type="NCBI Taxonomy" id="1385975"/>
    <lineage>
        <taxon>Bacteria</taxon>
        <taxon>Pseudomonadati</taxon>
        <taxon>Planctomycetota</taxon>
        <taxon>Phycisphaerae</taxon>
        <taxon>Phycisphaerales</taxon>
        <taxon>Phycisphaeraceae</taxon>
        <taxon>Algisphaera</taxon>
    </lineage>
</organism>
<sequence>MFSKKQLIVSLTAGLATAGLFAGSANAEEEAHSDIMPYVDNGVLLTGGYVFAEGTAEAGPFTVYEGELGANYEAEGMPGGDEPGFATDGSSTIVSDGTIDFAFPANTALNFNSLLLPGLNLDAAYWDGTLGGNFVATPDTVILTNELISVDLNGDSTLPGTTGFTIWTSDSNGVGHGHFDVFIDEPDATAQAGIYLISLELEAGSGGPTSDPLFFVLNYGLDEELHEVAADFVSAGDLTAAVPEPASLALVLGGGLVALGRRRRA</sequence>
<feature type="signal peptide" evidence="1">
    <location>
        <begin position="1"/>
        <end position="27"/>
    </location>
</feature>
<gene>
    <name evidence="2" type="ORF">HNQ40_001694</name>
</gene>
<evidence type="ECO:0000256" key="1">
    <source>
        <dbReference type="SAM" id="SignalP"/>
    </source>
</evidence>
<dbReference type="AlphaFoldDB" id="A0A7X0LLE3"/>
<reference evidence="2 3" key="1">
    <citation type="submission" date="2020-08" db="EMBL/GenBank/DDBJ databases">
        <title>Genomic Encyclopedia of Type Strains, Phase IV (KMG-IV): sequencing the most valuable type-strain genomes for metagenomic binning, comparative biology and taxonomic classification.</title>
        <authorList>
            <person name="Goeker M."/>
        </authorList>
    </citation>
    <scope>NUCLEOTIDE SEQUENCE [LARGE SCALE GENOMIC DNA]</scope>
    <source>
        <strain evidence="2 3">DSM 103725</strain>
    </source>
</reference>
<evidence type="ECO:0000313" key="2">
    <source>
        <dbReference type="EMBL" id="MBB6429888.1"/>
    </source>
</evidence>
<name>A0A7X0LLE3_9BACT</name>
<dbReference type="InterPro" id="IPR013424">
    <property type="entry name" value="Ice-binding_C"/>
</dbReference>
<protein>
    <recommendedName>
        <fullName evidence="4">PEP-CTERM protein-sorting domain-containing protein</fullName>
    </recommendedName>
</protein>
<comment type="caution">
    <text evidence="2">The sequence shown here is derived from an EMBL/GenBank/DDBJ whole genome shotgun (WGS) entry which is preliminary data.</text>
</comment>
<dbReference type="EMBL" id="JACHGY010000001">
    <property type="protein sequence ID" value="MBB6429888.1"/>
    <property type="molecule type" value="Genomic_DNA"/>
</dbReference>
<evidence type="ECO:0008006" key="4">
    <source>
        <dbReference type="Google" id="ProtNLM"/>
    </source>
</evidence>
<dbReference type="NCBIfam" id="TIGR02595">
    <property type="entry name" value="PEP_CTERM"/>
    <property type="match status" value="1"/>
</dbReference>
<evidence type="ECO:0000313" key="3">
    <source>
        <dbReference type="Proteomes" id="UP000541810"/>
    </source>
</evidence>
<accession>A0A7X0LLE3</accession>
<keyword evidence="1" id="KW-0732">Signal</keyword>
<dbReference type="Proteomes" id="UP000541810">
    <property type="component" value="Unassembled WGS sequence"/>
</dbReference>
<keyword evidence="3" id="KW-1185">Reference proteome</keyword>
<dbReference type="RefSeq" id="WP_184677445.1">
    <property type="nucleotide sequence ID" value="NZ_JACHGY010000001.1"/>
</dbReference>